<dbReference type="Proteomes" id="UP000799537">
    <property type="component" value="Unassembled WGS sequence"/>
</dbReference>
<dbReference type="EMBL" id="ML993598">
    <property type="protein sequence ID" value="KAF2165981.1"/>
    <property type="molecule type" value="Genomic_DNA"/>
</dbReference>
<evidence type="ECO:0000313" key="4">
    <source>
        <dbReference type="Proteomes" id="UP000799537"/>
    </source>
</evidence>
<organism evidence="3 4">
    <name type="scientific">Zasmidium cellare ATCC 36951</name>
    <dbReference type="NCBI Taxonomy" id="1080233"/>
    <lineage>
        <taxon>Eukaryota</taxon>
        <taxon>Fungi</taxon>
        <taxon>Dikarya</taxon>
        <taxon>Ascomycota</taxon>
        <taxon>Pezizomycotina</taxon>
        <taxon>Dothideomycetes</taxon>
        <taxon>Dothideomycetidae</taxon>
        <taxon>Mycosphaerellales</taxon>
        <taxon>Mycosphaerellaceae</taxon>
        <taxon>Zasmidium</taxon>
    </lineage>
</organism>
<dbReference type="RefSeq" id="XP_033666870.1">
    <property type="nucleotide sequence ID" value="XM_033806912.1"/>
</dbReference>
<sequence length="191" mass="21513">MAPQASGLFKLPLELRQLIYEYVFTKEVRITSPPLSRDAVAVLRKRGVPCLPPLKAPPFGVKQKNIGLLATCRQIRSEAIKFYYRCTIFSCPASANVLRTYLDSIPTLQYQEIGTIHVWMLFKLGSRRDTAVEYRRKLKAKLINLEAELLHSGITIRPGALMALAPLSVPKGEPSHHVWTSEPTDVDLEDE</sequence>
<protein>
    <recommendedName>
        <fullName evidence="2">DUF7730 domain-containing protein</fullName>
    </recommendedName>
</protein>
<reference evidence="3" key="1">
    <citation type="journal article" date="2020" name="Stud. Mycol.">
        <title>101 Dothideomycetes genomes: a test case for predicting lifestyles and emergence of pathogens.</title>
        <authorList>
            <person name="Haridas S."/>
            <person name="Albert R."/>
            <person name="Binder M."/>
            <person name="Bloem J."/>
            <person name="Labutti K."/>
            <person name="Salamov A."/>
            <person name="Andreopoulos B."/>
            <person name="Baker S."/>
            <person name="Barry K."/>
            <person name="Bills G."/>
            <person name="Bluhm B."/>
            <person name="Cannon C."/>
            <person name="Castanera R."/>
            <person name="Culley D."/>
            <person name="Daum C."/>
            <person name="Ezra D."/>
            <person name="Gonzalez J."/>
            <person name="Henrissat B."/>
            <person name="Kuo A."/>
            <person name="Liang C."/>
            <person name="Lipzen A."/>
            <person name="Lutzoni F."/>
            <person name="Magnuson J."/>
            <person name="Mondo S."/>
            <person name="Nolan M."/>
            <person name="Ohm R."/>
            <person name="Pangilinan J."/>
            <person name="Park H.-J."/>
            <person name="Ramirez L."/>
            <person name="Alfaro M."/>
            <person name="Sun H."/>
            <person name="Tritt A."/>
            <person name="Yoshinaga Y."/>
            <person name="Zwiers L.-H."/>
            <person name="Turgeon B."/>
            <person name="Goodwin S."/>
            <person name="Spatafora J."/>
            <person name="Crous P."/>
            <person name="Grigoriev I."/>
        </authorList>
    </citation>
    <scope>NUCLEOTIDE SEQUENCE</scope>
    <source>
        <strain evidence="3">ATCC 36951</strain>
    </source>
</reference>
<evidence type="ECO:0000259" key="2">
    <source>
        <dbReference type="Pfam" id="PF24864"/>
    </source>
</evidence>
<dbReference type="OrthoDB" id="515692at2759"/>
<gene>
    <name evidence="3" type="ORF">M409DRAFT_23708</name>
</gene>
<evidence type="ECO:0000256" key="1">
    <source>
        <dbReference type="SAM" id="MobiDB-lite"/>
    </source>
</evidence>
<dbReference type="AlphaFoldDB" id="A0A6A6CFZ6"/>
<keyword evidence="4" id="KW-1185">Reference proteome</keyword>
<dbReference type="Pfam" id="PF24864">
    <property type="entry name" value="DUF7730"/>
    <property type="match status" value="1"/>
</dbReference>
<feature type="region of interest" description="Disordered" evidence="1">
    <location>
        <begin position="170"/>
        <end position="191"/>
    </location>
</feature>
<evidence type="ECO:0000313" key="3">
    <source>
        <dbReference type="EMBL" id="KAF2165981.1"/>
    </source>
</evidence>
<dbReference type="PANTHER" id="PTHR38790:SF4">
    <property type="entry name" value="2EXR DOMAIN-CONTAINING PROTEIN"/>
    <property type="match status" value="1"/>
</dbReference>
<proteinExistence type="predicted"/>
<dbReference type="InterPro" id="IPR056632">
    <property type="entry name" value="DUF7730"/>
</dbReference>
<feature type="domain" description="DUF7730" evidence="2">
    <location>
        <begin position="4"/>
        <end position="126"/>
    </location>
</feature>
<dbReference type="GeneID" id="54560184"/>
<accession>A0A6A6CFZ6</accession>
<dbReference type="PANTHER" id="PTHR38790">
    <property type="entry name" value="2EXR DOMAIN-CONTAINING PROTEIN-RELATED"/>
    <property type="match status" value="1"/>
</dbReference>
<name>A0A6A6CFZ6_ZASCE</name>